<feature type="domain" description="Flagellar motor switch protein FliN-like C-terminal" evidence="11">
    <location>
        <begin position="234"/>
        <end position="298"/>
    </location>
</feature>
<dbReference type="GO" id="GO:0005886">
    <property type="term" value="C:plasma membrane"/>
    <property type="evidence" value="ECO:0007669"/>
    <property type="project" value="UniProtKB-SubCell"/>
</dbReference>
<comment type="function">
    <text evidence="10">FliM is one of three proteins (FliG, FliN, FliM) that forms the rotor-mounted switch complex (C ring), located at the base of the basal body. This complex interacts with the CheY and CheZ chemotaxis proteins, in addition to contacting components of the motor that determine the direction of flagellar rotation.</text>
</comment>
<sequence>MQPERSLIAERPLARHAAELVRPGPGPAELLPALARASERMARSMRGALALLLGGEPPMVECAAPEELVLHDLAGRVPGLAAWSIYRVAGTGGRLLSAIDAEVALRLVDRAFGGPGHAPHPLPRELPLSAELMVQRIEAVLANQFAAATGLRTAEAITAIARDSNLAQLQPYSAEARLAVLTLSVTEPGGTPWEMRLAIPMPMLAEFFGQPENAPRKPARRIKPASPEDTPYADVPLPVTAVLVDVALPLSVLSALEVGQVLSVPIARSIPLRVADRTVAHGSIGAVDDRVAVQLTQLS</sequence>
<accession>A0A7Y0BM84</accession>
<evidence type="ECO:0000256" key="10">
    <source>
        <dbReference type="ARBA" id="ARBA00025044"/>
    </source>
</evidence>
<evidence type="ECO:0000256" key="6">
    <source>
        <dbReference type="ARBA" id="ARBA00022500"/>
    </source>
</evidence>
<evidence type="ECO:0000313" key="13">
    <source>
        <dbReference type="Proteomes" id="UP000583556"/>
    </source>
</evidence>
<evidence type="ECO:0000256" key="9">
    <source>
        <dbReference type="ARBA" id="ARBA00023143"/>
    </source>
</evidence>
<dbReference type="Pfam" id="PF02154">
    <property type="entry name" value="FliM"/>
    <property type="match status" value="1"/>
</dbReference>
<dbReference type="Gene3D" id="2.30.330.10">
    <property type="entry name" value="SpoA-like"/>
    <property type="match status" value="1"/>
</dbReference>
<name>A0A7Y0BM84_9SPHN</name>
<dbReference type="PANTHER" id="PTHR30034">
    <property type="entry name" value="FLAGELLAR MOTOR SWITCH PROTEIN FLIM"/>
    <property type="match status" value="1"/>
</dbReference>
<organism evidence="12 13">
    <name type="scientific">Novosphingobium olei</name>
    <dbReference type="NCBI Taxonomy" id="2728851"/>
    <lineage>
        <taxon>Bacteria</taxon>
        <taxon>Pseudomonadati</taxon>
        <taxon>Pseudomonadota</taxon>
        <taxon>Alphaproteobacteria</taxon>
        <taxon>Sphingomonadales</taxon>
        <taxon>Sphingomonadaceae</taxon>
        <taxon>Novosphingobium</taxon>
    </lineage>
</organism>
<dbReference type="GO" id="GO:0009425">
    <property type="term" value="C:bacterial-type flagellum basal body"/>
    <property type="evidence" value="ECO:0007669"/>
    <property type="project" value="UniProtKB-SubCell"/>
</dbReference>
<keyword evidence="5" id="KW-1003">Cell membrane</keyword>
<comment type="caution">
    <text evidence="12">The sequence shown here is derived from an EMBL/GenBank/DDBJ whole genome shotgun (WGS) entry which is preliminary data.</text>
</comment>
<dbReference type="InterPro" id="IPR001689">
    <property type="entry name" value="Flag_FliM"/>
</dbReference>
<reference evidence="12 13" key="1">
    <citation type="submission" date="2020-04" db="EMBL/GenBank/DDBJ databases">
        <title>Novosphingobium sp. TW-4 isolated from soil.</title>
        <authorList>
            <person name="Dahal R.H."/>
            <person name="Chaudhary D.K."/>
        </authorList>
    </citation>
    <scope>NUCLEOTIDE SEQUENCE [LARGE SCALE GENOMIC DNA]</scope>
    <source>
        <strain evidence="12 13">TW-4</strain>
    </source>
</reference>
<dbReference type="Pfam" id="PF01052">
    <property type="entry name" value="FliMN_C"/>
    <property type="match status" value="1"/>
</dbReference>
<keyword evidence="9" id="KW-0975">Bacterial flagellum</keyword>
<dbReference type="SUPFAM" id="SSF101801">
    <property type="entry name" value="Surface presentation of antigens (SPOA)"/>
    <property type="match status" value="1"/>
</dbReference>
<dbReference type="GO" id="GO:0071978">
    <property type="term" value="P:bacterial-type flagellum-dependent swarming motility"/>
    <property type="evidence" value="ECO:0007669"/>
    <property type="project" value="TreeGrafter"/>
</dbReference>
<proteinExistence type="inferred from homology"/>
<dbReference type="RefSeq" id="WP_169492216.1">
    <property type="nucleotide sequence ID" value="NZ_JABBGM010000002.1"/>
</dbReference>
<dbReference type="InterPro" id="IPR036429">
    <property type="entry name" value="SpoA-like_sf"/>
</dbReference>
<evidence type="ECO:0000313" key="12">
    <source>
        <dbReference type="EMBL" id="NML92940.1"/>
    </source>
</evidence>
<dbReference type="AlphaFoldDB" id="A0A7Y0BM84"/>
<dbReference type="GO" id="GO:0050918">
    <property type="term" value="P:positive chemotaxis"/>
    <property type="evidence" value="ECO:0007669"/>
    <property type="project" value="TreeGrafter"/>
</dbReference>
<dbReference type="Proteomes" id="UP000583556">
    <property type="component" value="Unassembled WGS sequence"/>
</dbReference>
<keyword evidence="12" id="KW-0966">Cell projection</keyword>
<evidence type="ECO:0000256" key="1">
    <source>
        <dbReference type="ARBA" id="ARBA00004117"/>
    </source>
</evidence>
<keyword evidence="8" id="KW-0472">Membrane</keyword>
<keyword evidence="12" id="KW-0969">Cilium</keyword>
<evidence type="ECO:0000256" key="7">
    <source>
        <dbReference type="ARBA" id="ARBA00022779"/>
    </source>
</evidence>
<dbReference type="PANTHER" id="PTHR30034:SF6">
    <property type="entry name" value="YOP PROTEINS TRANSLOCATION PROTEIN Q"/>
    <property type="match status" value="1"/>
</dbReference>
<keyword evidence="12" id="KW-0282">Flagellum</keyword>
<gene>
    <name evidence="12" type="ORF">HHL27_04560</name>
</gene>
<comment type="similarity">
    <text evidence="3">Belongs to the FliM family.</text>
</comment>
<keyword evidence="6" id="KW-0145">Chemotaxis</keyword>
<dbReference type="InterPro" id="IPR001543">
    <property type="entry name" value="FliN-like_C"/>
</dbReference>
<dbReference type="InterPro" id="IPR028976">
    <property type="entry name" value="CheC-like_sf"/>
</dbReference>
<evidence type="ECO:0000256" key="8">
    <source>
        <dbReference type="ARBA" id="ARBA00023136"/>
    </source>
</evidence>
<evidence type="ECO:0000259" key="11">
    <source>
        <dbReference type="Pfam" id="PF01052"/>
    </source>
</evidence>
<protein>
    <recommendedName>
        <fullName evidence="4">Flagellar motor switch protein FliM</fullName>
    </recommendedName>
</protein>
<dbReference type="Gene3D" id="3.40.1550.10">
    <property type="entry name" value="CheC-like"/>
    <property type="match status" value="1"/>
</dbReference>
<evidence type="ECO:0000256" key="4">
    <source>
        <dbReference type="ARBA" id="ARBA00021898"/>
    </source>
</evidence>
<evidence type="ECO:0000256" key="2">
    <source>
        <dbReference type="ARBA" id="ARBA00004202"/>
    </source>
</evidence>
<evidence type="ECO:0000256" key="3">
    <source>
        <dbReference type="ARBA" id="ARBA00011049"/>
    </source>
</evidence>
<dbReference type="EMBL" id="JABBGM010000002">
    <property type="protein sequence ID" value="NML92940.1"/>
    <property type="molecule type" value="Genomic_DNA"/>
</dbReference>
<keyword evidence="13" id="KW-1185">Reference proteome</keyword>
<evidence type="ECO:0000256" key="5">
    <source>
        <dbReference type="ARBA" id="ARBA00022475"/>
    </source>
</evidence>
<comment type="subcellular location">
    <subcellularLocation>
        <location evidence="1">Bacterial flagellum basal body</location>
    </subcellularLocation>
    <subcellularLocation>
        <location evidence="2">Cell membrane</location>
        <topology evidence="2">Peripheral membrane protein</topology>
    </subcellularLocation>
</comment>
<keyword evidence="7" id="KW-0283">Flagellar rotation</keyword>